<protein>
    <submittedName>
        <fullName evidence="1">Uncharacterized protein</fullName>
    </submittedName>
</protein>
<name>A0ABW5JJR8_9BACT</name>
<accession>A0ABW5JJR8</accession>
<organism evidence="1 2">
    <name type="scientific">Gracilimonas halophila</name>
    <dbReference type="NCBI Taxonomy" id="1834464"/>
    <lineage>
        <taxon>Bacteria</taxon>
        <taxon>Pseudomonadati</taxon>
        <taxon>Balneolota</taxon>
        <taxon>Balneolia</taxon>
        <taxon>Balneolales</taxon>
        <taxon>Balneolaceae</taxon>
        <taxon>Gracilimonas</taxon>
    </lineage>
</organism>
<evidence type="ECO:0000313" key="2">
    <source>
        <dbReference type="Proteomes" id="UP001597460"/>
    </source>
</evidence>
<reference evidence="2" key="1">
    <citation type="journal article" date="2019" name="Int. J. Syst. Evol. Microbiol.">
        <title>The Global Catalogue of Microorganisms (GCM) 10K type strain sequencing project: providing services to taxonomists for standard genome sequencing and annotation.</title>
        <authorList>
            <consortium name="The Broad Institute Genomics Platform"/>
            <consortium name="The Broad Institute Genome Sequencing Center for Infectious Disease"/>
            <person name="Wu L."/>
            <person name="Ma J."/>
        </authorList>
    </citation>
    <scope>NUCLEOTIDE SEQUENCE [LARGE SCALE GENOMIC DNA]</scope>
    <source>
        <strain evidence="2">KCTC 52042</strain>
    </source>
</reference>
<gene>
    <name evidence="1" type="ORF">ACFSVN_07550</name>
</gene>
<keyword evidence="2" id="KW-1185">Reference proteome</keyword>
<dbReference type="RefSeq" id="WP_390300621.1">
    <property type="nucleotide sequence ID" value="NZ_JBHULI010000024.1"/>
</dbReference>
<dbReference type="Proteomes" id="UP001597460">
    <property type="component" value="Unassembled WGS sequence"/>
</dbReference>
<dbReference type="EMBL" id="JBHULI010000024">
    <property type="protein sequence ID" value="MFD2532297.1"/>
    <property type="molecule type" value="Genomic_DNA"/>
</dbReference>
<evidence type="ECO:0000313" key="1">
    <source>
        <dbReference type="EMBL" id="MFD2532297.1"/>
    </source>
</evidence>
<proteinExistence type="predicted"/>
<sequence>MESKWRIRPIAELSYNDATENFTSGIPYYTPDQYFSQGLGVDVQYRNPDSFDYRTRFIGEIMGKHERRDGYYLTGRLEIEHTFDNFWSIRIGSEISTSGVYRSNRLFFTVSHVFPRKLLPFGK</sequence>
<comment type="caution">
    <text evidence="1">The sequence shown here is derived from an EMBL/GenBank/DDBJ whole genome shotgun (WGS) entry which is preliminary data.</text>
</comment>